<evidence type="ECO:0000256" key="4">
    <source>
        <dbReference type="ARBA" id="ARBA00023082"/>
    </source>
</evidence>
<dbReference type="Pfam" id="PF04542">
    <property type="entry name" value="Sigma70_r2"/>
    <property type="match status" value="1"/>
</dbReference>
<keyword evidence="4" id="KW-0731">Sigma factor</keyword>
<dbReference type="Gene3D" id="1.20.120.1810">
    <property type="match status" value="1"/>
</dbReference>
<dbReference type="InterPro" id="IPR007630">
    <property type="entry name" value="RNA_pol_sigma70_r4"/>
</dbReference>
<dbReference type="NCBIfam" id="TIGR02937">
    <property type="entry name" value="sigma70-ECF"/>
    <property type="match status" value="1"/>
</dbReference>
<reference evidence="9 10" key="1">
    <citation type="submission" date="2020-08" db="EMBL/GenBank/DDBJ databases">
        <title>Sequencing the genomes of 1000 actinobacteria strains.</title>
        <authorList>
            <person name="Klenk H.-P."/>
        </authorList>
    </citation>
    <scope>NUCLEOTIDE SEQUENCE [LARGE SCALE GENOMIC DNA]</scope>
    <source>
        <strain evidence="9 10">DSM 102122</strain>
    </source>
</reference>
<gene>
    <name evidence="9" type="ORF">HD601_002496</name>
</gene>
<keyword evidence="2" id="KW-0749">Sporulation</keyword>
<dbReference type="RefSeq" id="WP_221440885.1">
    <property type="nucleotide sequence ID" value="NZ_JACHMM010000001.1"/>
</dbReference>
<protein>
    <submittedName>
        <fullName evidence="9">RNA polymerase sigma-B factor</fullName>
    </submittedName>
</protein>
<evidence type="ECO:0000256" key="7">
    <source>
        <dbReference type="SAM" id="MobiDB-lite"/>
    </source>
</evidence>
<dbReference type="GO" id="GO:0016987">
    <property type="term" value="F:sigma factor activity"/>
    <property type="evidence" value="ECO:0007669"/>
    <property type="project" value="UniProtKB-KW"/>
</dbReference>
<dbReference type="InterPro" id="IPR013324">
    <property type="entry name" value="RNA_pol_sigma_r3/r4-like"/>
</dbReference>
<keyword evidence="5" id="KW-0238">DNA-binding</keyword>
<evidence type="ECO:0000313" key="10">
    <source>
        <dbReference type="Proteomes" id="UP000542813"/>
    </source>
</evidence>
<dbReference type="PROSITE" id="PS50943">
    <property type="entry name" value="HTH_CROC1"/>
    <property type="match status" value="1"/>
</dbReference>
<dbReference type="CDD" id="cd06171">
    <property type="entry name" value="Sigma70_r4"/>
    <property type="match status" value="1"/>
</dbReference>
<feature type="domain" description="HTH cro/C1-type" evidence="8">
    <location>
        <begin position="223"/>
        <end position="251"/>
    </location>
</feature>
<feature type="compositionally biased region" description="Basic and acidic residues" evidence="7">
    <location>
        <begin position="9"/>
        <end position="22"/>
    </location>
</feature>
<organism evidence="9 10">
    <name type="scientific">Jiangella mangrovi</name>
    <dbReference type="NCBI Taxonomy" id="1524084"/>
    <lineage>
        <taxon>Bacteria</taxon>
        <taxon>Bacillati</taxon>
        <taxon>Actinomycetota</taxon>
        <taxon>Actinomycetes</taxon>
        <taxon>Jiangellales</taxon>
        <taxon>Jiangellaceae</taxon>
        <taxon>Jiangella</taxon>
    </lineage>
</organism>
<name>A0A7W9GQJ2_9ACTN</name>
<dbReference type="InterPro" id="IPR014322">
    <property type="entry name" value="RNA_pol_sigma-B/F/G"/>
</dbReference>
<dbReference type="AlphaFoldDB" id="A0A7W9GQJ2"/>
<evidence type="ECO:0000256" key="1">
    <source>
        <dbReference type="ARBA" id="ARBA00007788"/>
    </source>
</evidence>
<keyword evidence="10" id="KW-1185">Reference proteome</keyword>
<dbReference type="PRINTS" id="PR00046">
    <property type="entry name" value="SIGMA70FCT"/>
</dbReference>
<dbReference type="InterPro" id="IPR007624">
    <property type="entry name" value="RNA_pol_sigma70_r3"/>
</dbReference>
<evidence type="ECO:0000256" key="5">
    <source>
        <dbReference type="ARBA" id="ARBA00023125"/>
    </source>
</evidence>
<dbReference type="InterPro" id="IPR014284">
    <property type="entry name" value="RNA_pol_sigma-70_dom"/>
</dbReference>
<keyword evidence="6" id="KW-0804">Transcription</keyword>
<dbReference type="SUPFAM" id="SSF88659">
    <property type="entry name" value="Sigma3 and sigma4 domains of RNA polymerase sigma factors"/>
    <property type="match status" value="2"/>
</dbReference>
<dbReference type="InterPro" id="IPR007627">
    <property type="entry name" value="RNA_pol_sigma70_r2"/>
</dbReference>
<dbReference type="Pfam" id="PF04545">
    <property type="entry name" value="Sigma70_r4"/>
    <property type="match status" value="1"/>
</dbReference>
<dbReference type="GO" id="GO:0030435">
    <property type="term" value="P:sporulation resulting in formation of a cellular spore"/>
    <property type="evidence" value="ECO:0007669"/>
    <property type="project" value="UniProtKB-KW"/>
</dbReference>
<dbReference type="EMBL" id="JACHMM010000001">
    <property type="protein sequence ID" value="MBB5787921.1"/>
    <property type="molecule type" value="Genomic_DNA"/>
</dbReference>
<proteinExistence type="inferred from homology"/>
<dbReference type="PANTHER" id="PTHR30385">
    <property type="entry name" value="SIGMA FACTOR F FLAGELLAR"/>
    <property type="match status" value="1"/>
</dbReference>
<accession>A0A7W9GQJ2</accession>
<dbReference type="NCBIfam" id="TIGR02980">
    <property type="entry name" value="SigBFG"/>
    <property type="match status" value="1"/>
</dbReference>
<dbReference type="InterPro" id="IPR036388">
    <property type="entry name" value="WH-like_DNA-bd_sf"/>
</dbReference>
<evidence type="ECO:0000256" key="3">
    <source>
        <dbReference type="ARBA" id="ARBA00023015"/>
    </source>
</evidence>
<feature type="region of interest" description="Disordered" evidence="7">
    <location>
        <begin position="1"/>
        <end position="22"/>
    </location>
</feature>
<dbReference type="InterPro" id="IPR000943">
    <property type="entry name" value="RNA_pol_sigma70"/>
</dbReference>
<keyword evidence="3" id="KW-0805">Transcription regulation</keyword>
<dbReference type="SUPFAM" id="SSF88946">
    <property type="entry name" value="Sigma2 domain of RNA polymerase sigma factors"/>
    <property type="match status" value="1"/>
</dbReference>
<dbReference type="Gene3D" id="1.10.10.10">
    <property type="entry name" value="Winged helix-like DNA-binding domain superfamily/Winged helix DNA-binding domain"/>
    <property type="match status" value="2"/>
</dbReference>
<dbReference type="GO" id="GO:0003677">
    <property type="term" value="F:DNA binding"/>
    <property type="evidence" value="ECO:0007669"/>
    <property type="project" value="UniProtKB-KW"/>
</dbReference>
<comment type="caution">
    <text evidence="9">The sequence shown here is derived from an EMBL/GenBank/DDBJ whole genome shotgun (WGS) entry which is preliminary data.</text>
</comment>
<dbReference type="GO" id="GO:0006352">
    <property type="term" value="P:DNA-templated transcription initiation"/>
    <property type="evidence" value="ECO:0007669"/>
    <property type="project" value="InterPro"/>
</dbReference>
<evidence type="ECO:0000313" key="9">
    <source>
        <dbReference type="EMBL" id="MBB5787921.1"/>
    </source>
</evidence>
<dbReference type="InterPro" id="IPR001387">
    <property type="entry name" value="Cro/C1-type_HTH"/>
</dbReference>
<comment type="similarity">
    <text evidence="1">Belongs to the sigma-70 factor family.</text>
</comment>
<dbReference type="Proteomes" id="UP000542813">
    <property type="component" value="Unassembled WGS sequence"/>
</dbReference>
<dbReference type="InterPro" id="IPR013325">
    <property type="entry name" value="RNA_pol_sigma_r2"/>
</dbReference>
<sequence>MQTHVLATTDDHQHQHQNADRHELTSDLLRQAAKATGADRQRLIEEVVLLHLRLAESIARRYYGRGIERDDLVQVANLGLVNAAKRFDPDMGKDFISFAVPTITGEVKRYFRDHGWTVRPPRRVQELHAQITAATAEISQSKGTAPTPSDLAEHLGVEVSDVLEASASHECFTVASIDYRGTGGDETPLAESLGEEEDGFDRAEAVVALAPACRDLKPRDRQILYLRFFKGWTQQEIAQELGVTQMQVSRLLARILGQLRTKVGVTEAAGSTPAA</sequence>
<evidence type="ECO:0000259" key="8">
    <source>
        <dbReference type="PROSITE" id="PS50943"/>
    </source>
</evidence>
<dbReference type="PANTHER" id="PTHR30385:SF4">
    <property type="entry name" value="RNA POLYMERASE SIGMA-E FACTOR"/>
    <property type="match status" value="1"/>
</dbReference>
<evidence type="ECO:0000256" key="2">
    <source>
        <dbReference type="ARBA" id="ARBA00022969"/>
    </source>
</evidence>
<evidence type="ECO:0000256" key="6">
    <source>
        <dbReference type="ARBA" id="ARBA00023163"/>
    </source>
</evidence>
<dbReference type="Pfam" id="PF04539">
    <property type="entry name" value="Sigma70_r3"/>
    <property type="match status" value="1"/>
</dbReference>